<feature type="non-terminal residue" evidence="1">
    <location>
        <position position="1"/>
    </location>
</feature>
<keyword evidence="2" id="KW-1185">Reference proteome</keyword>
<reference evidence="1 2" key="1">
    <citation type="submission" date="2024-11" db="EMBL/GenBank/DDBJ databases">
        <title>Adaptive evolution of stress response genes in parasites aligns with host niche diversity.</title>
        <authorList>
            <person name="Hahn C."/>
            <person name="Resl P."/>
        </authorList>
    </citation>
    <scope>NUCLEOTIDE SEQUENCE [LARGE SCALE GENOMIC DNA]</scope>
    <source>
        <strain evidence="1">EGGRZ-B1_66</strain>
        <tissue evidence="1">Body</tissue>
    </source>
</reference>
<gene>
    <name evidence="1" type="ORF">Ciccas_009559</name>
</gene>
<organism evidence="1 2">
    <name type="scientific">Cichlidogyrus casuarinus</name>
    <dbReference type="NCBI Taxonomy" id="1844966"/>
    <lineage>
        <taxon>Eukaryota</taxon>
        <taxon>Metazoa</taxon>
        <taxon>Spiralia</taxon>
        <taxon>Lophotrochozoa</taxon>
        <taxon>Platyhelminthes</taxon>
        <taxon>Monogenea</taxon>
        <taxon>Monopisthocotylea</taxon>
        <taxon>Dactylogyridea</taxon>
        <taxon>Ancyrocephalidae</taxon>
        <taxon>Cichlidogyrus</taxon>
    </lineage>
</organism>
<evidence type="ECO:0000313" key="1">
    <source>
        <dbReference type="EMBL" id="KAL3311858.1"/>
    </source>
</evidence>
<dbReference type="AlphaFoldDB" id="A0ABD2PWP2"/>
<sequence length="175" mass="19462">IKAVELFDEDKDESEDEIEAELEQTDSTVFEEQTLSNYSVRLPCVAHTLQLPMGTFLGEGCFEDLGDEPMDFDNDDGGELLVQLSAPSPPCSCRFGIDRTNSSLQHASQTREDDSAQIAKLGLESAQGDQLVLSIADFFRRKSESAKNKPKLAEAARLLAWMQQPVEDNEILMFL</sequence>
<accession>A0ABD2PWP2</accession>
<name>A0ABD2PWP2_9PLAT</name>
<dbReference type="Proteomes" id="UP001626550">
    <property type="component" value="Unassembled WGS sequence"/>
</dbReference>
<proteinExistence type="predicted"/>
<evidence type="ECO:0000313" key="2">
    <source>
        <dbReference type="Proteomes" id="UP001626550"/>
    </source>
</evidence>
<protein>
    <submittedName>
        <fullName evidence="1">Uncharacterized protein</fullName>
    </submittedName>
</protein>
<comment type="caution">
    <text evidence="1">The sequence shown here is derived from an EMBL/GenBank/DDBJ whole genome shotgun (WGS) entry which is preliminary data.</text>
</comment>
<dbReference type="EMBL" id="JBJKFK010001984">
    <property type="protein sequence ID" value="KAL3311858.1"/>
    <property type="molecule type" value="Genomic_DNA"/>
</dbReference>